<comment type="caution">
    <text evidence="2">The sequence shown here is derived from an EMBL/GenBank/DDBJ whole genome shotgun (WGS) entry which is preliminary data.</text>
</comment>
<dbReference type="Gene3D" id="1.10.30.10">
    <property type="entry name" value="High mobility group box domain"/>
    <property type="match status" value="1"/>
</dbReference>
<dbReference type="Proteomes" id="UP000265703">
    <property type="component" value="Unassembled WGS sequence"/>
</dbReference>
<evidence type="ECO:0000259" key="1">
    <source>
        <dbReference type="Pfam" id="PF00505"/>
    </source>
</evidence>
<dbReference type="SUPFAM" id="SSF47095">
    <property type="entry name" value="HMG-box"/>
    <property type="match status" value="1"/>
</dbReference>
<proteinExistence type="predicted"/>
<evidence type="ECO:0000313" key="3">
    <source>
        <dbReference type="Proteomes" id="UP000265703"/>
    </source>
</evidence>
<sequence>MSEQFQQSIVATSPELFSIDTIDTSELNHQYMSSEANHMIANKTYHPMTIHLPFPPTIEPRDLIINKKSPQPNGKQVRAPNAFIIYRKAFVKAARDQGHILPMTAISSLASASWEQESTTVKEEYKKIAKDAHKLIKEMFPKKPNQRKRKEIWNLVSFQDKSLKNINLSENNSSEIISQQESTEMITPTLTSSTSSPILSDSEENFAFQQQFDNNIDDTQISNDNYLELMDQNLPTLPTFQEYYYNNDYLSKENGNNFLLTNWLNNYHTLEPEQLGELELLDTTTSLNDTNDLKDHSQSSLKMTLSEAMGMINSEGFGYGYGL</sequence>
<organism evidence="2 3">
    <name type="scientific">Glomus cerebriforme</name>
    <dbReference type="NCBI Taxonomy" id="658196"/>
    <lineage>
        <taxon>Eukaryota</taxon>
        <taxon>Fungi</taxon>
        <taxon>Fungi incertae sedis</taxon>
        <taxon>Mucoromycota</taxon>
        <taxon>Glomeromycotina</taxon>
        <taxon>Glomeromycetes</taxon>
        <taxon>Glomerales</taxon>
        <taxon>Glomeraceae</taxon>
        <taxon>Glomus</taxon>
    </lineage>
</organism>
<dbReference type="Pfam" id="PF00505">
    <property type="entry name" value="HMG_box"/>
    <property type="match status" value="1"/>
</dbReference>
<name>A0A397T5G5_9GLOM</name>
<gene>
    <name evidence="2" type="ORF">C1645_7009</name>
</gene>
<protein>
    <recommendedName>
        <fullName evidence="1">HMG box domain-containing protein</fullName>
    </recommendedName>
</protein>
<evidence type="ECO:0000313" key="2">
    <source>
        <dbReference type="EMBL" id="RIA93570.1"/>
    </source>
</evidence>
<dbReference type="InterPro" id="IPR009071">
    <property type="entry name" value="HMG_box_dom"/>
</dbReference>
<dbReference type="EMBL" id="QKYT01000101">
    <property type="protein sequence ID" value="RIA93570.1"/>
    <property type="molecule type" value="Genomic_DNA"/>
</dbReference>
<dbReference type="InterPro" id="IPR036910">
    <property type="entry name" value="HMG_box_dom_sf"/>
</dbReference>
<keyword evidence="3" id="KW-1185">Reference proteome</keyword>
<dbReference type="OrthoDB" id="2352540at2759"/>
<feature type="domain" description="HMG box" evidence="1">
    <location>
        <begin position="78"/>
        <end position="137"/>
    </location>
</feature>
<reference evidence="2 3" key="1">
    <citation type="submission" date="2018-06" db="EMBL/GenBank/DDBJ databases">
        <title>Comparative genomics reveals the genomic features of Rhizophagus irregularis, R. cerebriforme, R. diaphanum and Gigaspora rosea, and their symbiotic lifestyle signature.</title>
        <authorList>
            <person name="Morin E."/>
            <person name="San Clemente H."/>
            <person name="Chen E.C.H."/>
            <person name="De La Providencia I."/>
            <person name="Hainaut M."/>
            <person name="Kuo A."/>
            <person name="Kohler A."/>
            <person name="Murat C."/>
            <person name="Tang N."/>
            <person name="Roy S."/>
            <person name="Loubradou J."/>
            <person name="Henrissat B."/>
            <person name="Grigoriev I.V."/>
            <person name="Corradi N."/>
            <person name="Roux C."/>
            <person name="Martin F.M."/>
        </authorList>
    </citation>
    <scope>NUCLEOTIDE SEQUENCE [LARGE SCALE GENOMIC DNA]</scope>
    <source>
        <strain evidence="2 3">DAOM 227022</strain>
    </source>
</reference>
<dbReference type="AlphaFoldDB" id="A0A397T5G5"/>
<accession>A0A397T5G5</accession>